<dbReference type="PANTHER" id="PTHR30616">
    <property type="entry name" value="UNCHARACTERIZED PROTEIN YFIH"/>
    <property type="match status" value="1"/>
</dbReference>
<dbReference type="AlphaFoldDB" id="D3DJM8"/>
<dbReference type="OrthoDB" id="4279at2"/>
<keyword evidence="5" id="KW-0378">Hydrolase</keyword>
<protein>
    <recommendedName>
        <fullName evidence="10">Purine nucleoside phosphorylase</fullName>
    </recommendedName>
</protein>
<evidence type="ECO:0000256" key="10">
    <source>
        <dbReference type="RuleBase" id="RU361274"/>
    </source>
</evidence>
<comment type="similarity">
    <text evidence="2 10">Belongs to the purine nucleoside phosphorylase YfiH/LACC1 family.</text>
</comment>
<dbReference type="Gene3D" id="3.60.140.10">
    <property type="entry name" value="CNF1/YfiH-like putative cysteine hydrolases"/>
    <property type="match status" value="1"/>
</dbReference>
<comment type="catalytic activity">
    <reaction evidence="1">
        <text>inosine + phosphate = alpha-D-ribose 1-phosphate + hypoxanthine</text>
        <dbReference type="Rhea" id="RHEA:27646"/>
        <dbReference type="ChEBI" id="CHEBI:17368"/>
        <dbReference type="ChEBI" id="CHEBI:17596"/>
        <dbReference type="ChEBI" id="CHEBI:43474"/>
        <dbReference type="ChEBI" id="CHEBI:57720"/>
        <dbReference type="EC" id="2.4.2.1"/>
    </reaction>
    <physiologicalReaction direction="left-to-right" evidence="1">
        <dbReference type="Rhea" id="RHEA:27647"/>
    </physiologicalReaction>
</comment>
<dbReference type="InterPro" id="IPR003730">
    <property type="entry name" value="Cu_polyphenol_OxRdtase"/>
</dbReference>
<evidence type="ECO:0000256" key="6">
    <source>
        <dbReference type="ARBA" id="ARBA00022833"/>
    </source>
</evidence>
<evidence type="ECO:0000256" key="2">
    <source>
        <dbReference type="ARBA" id="ARBA00007353"/>
    </source>
</evidence>
<keyword evidence="12" id="KW-1185">Reference proteome</keyword>
<dbReference type="InterPro" id="IPR038371">
    <property type="entry name" value="Cu_polyphenol_OxRdtase_sf"/>
</dbReference>
<dbReference type="SUPFAM" id="SSF64438">
    <property type="entry name" value="CNF1/YfiH-like putative cysteine hydrolases"/>
    <property type="match status" value="1"/>
</dbReference>
<dbReference type="STRING" id="608538.HTH_1582"/>
<evidence type="ECO:0000256" key="1">
    <source>
        <dbReference type="ARBA" id="ARBA00000553"/>
    </source>
</evidence>
<evidence type="ECO:0000313" key="11">
    <source>
        <dbReference type="EMBL" id="BAI70030.1"/>
    </source>
</evidence>
<dbReference type="KEGG" id="hte:Hydth_1570"/>
<evidence type="ECO:0000313" key="12">
    <source>
        <dbReference type="Proteomes" id="UP000002574"/>
    </source>
</evidence>
<dbReference type="InterPro" id="IPR011324">
    <property type="entry name" value="Cytotoxic_necrot_fac-like_cat"/>
</dbReference>
<dbReference type="GO" id="GO:0016787">
    <property type="term" value="F:hydrolase activity"/>
    <property type="evidence" value="ECO:0007669"/>
    <property type="project" value="UniProtKB-KW"/>
</dbReference>
<keyword evidence="3" id="KW-0808">Transferase</keyword>
<dbReference type="Proteomes" id="UP000002574">
    <property type="component" value="Chromosome"/>
</dbReference>
<dbReference type="eggNOG" id="COG1496">
    <property type="taxonomic scope" value="Bacteria"/>
</dbReference>
<organism evidence="11 12">
    <name type="scientific">Hydrogenobacter thermophilus (strain DSM 6534 / IAM 12695 / TK-6)</name>
    <dbReference type="NCBI Taxonomy" id="608538"/>
    <lineage>
        <taxon>Bacteria</taxon>
        <taxon>Pseudomonadati</taxon>
        <taxon>Aquificota</taxon>
        <taxon>Aquificia</taxon>
        <taxon>Aquificales</taxon>
        <taxon>Aquificaceae</taxon>
        <taxon>Hydrogenobacter</taxon>
    </lineage>
</organism>
<keyword evidence="4" id="KW-0479">Metal-binding</keyword>
<dbReference type="Pfam" id="PF02578">
    <property type="entry name" value="Cu-oxidase_4"/>
    <property type="match status" value="1"/>
</dbReference>
<accession>D3DJM8</accession>
<proteinExistence type="inferred from homology"/>
<evidence type="ECO:0000256" key="4">
    <source>
        <dbReference type="ARBA" id="ARBA00022723"/>
    </source>
</evidence>
<evidence type="ECO:0000256" key="3">
    <source>
        <dbReference type="ARBA" id="ARBA00022679"/>
    </source>
</evidence>
<dbReference type="CDD" id="cd16833">
    <property type="entry name" value="YfiH"/>
    <property type="match status" value="1"/>
</dbReference>
<evidence type="ECO:0000256" key="8">
    <source>
        <dbReference type="ARBA" id="ARBA00048968"/>
    </source>
</evidence>
<comment type="catalytic activity">
    <reaction evidence="7">
        <text>adenosine + H2O + H(+) = inosine + NH4(+)</text>
        <dbReference type="Rhea" id="RHEA:24408"/>
        <dbReference type="ChEBI" id="CHEBI:15377"/>
        <dbReference type="ChEBI" id="CHEBI:15378"/>
        <dbReference type="ChEBI" id="CHEBI:16335"/>
        <dbReference type="ChEBI" id="CHEBI:17596"/>
        <dbReference type="ChEBI" id="CHEBI:28938"/>
        <dbReference type="EC" id="3.5.4.4"/>
    </reaction>
    <physiologicalReaction direction="left-to-right" evidence="7">
        <dbReference type="Rhea" id="RHEA:24409"/>
    </physiologicalReaction>
</comment>
<dbReference type="EMBL" id="AP011112">
    <property type="protein sequence ID" value="BAI70030.1"/>
    <property type="molecule type" value="Genomic_DNA"/>
</dbReference>
<evidence type="ECO:0000256" key="5">
    <source>
        <dbReference type="ARBA" id="ARBA00022801"/>
    </source>
</evidence>
<dbReference type="GO" id="GO:0017061">
    <property type="term" value="F:S-methyl-5-thioadenosine phosphorylase activity"/>
    <property type="evidence" value="ECO:0007669"/>
    <property type="project" value="UniProtKB-EC"/>
</dbReference>
<dbReference type="GO" id="GO:0005507">
    <property type="term" value="F:copper ion binding"/>
    <property type="evidence" value="ECO:0007669"/>
    <property type="project" value="TreeGrafter"/>
</dbReference>
<dbReference type="PANTHER" id="PTHR30616:SF2">
    <property type="entry name" value="PURINE NUCLEOSIDE PHOSPHORYLASE LACC1"/>
    <property type="match status" value="1"/>
</dbReference>
<sequence>MGKNKKASVGFSFKIGSICAGIIPWEEGSDIFTLQQVHSKEVYVLTEFTPKSPEADAVITQLRGIKVGVKTADCVPVALLGQKTVGVVHAGWRGLKAGIIEETLKIFEQFEPINSLIAFVGPSAKACCYQVGEDFKKSFIATYYRNGSLFLDTQEEAILRLKRCGVKKLVKLNVCTICHTNYPSHRRDKTKDRIITYAYIEQHI</sequence>
<dbReference type="KEGG" id="hth:HTH_1582"/>
<evidence type="ECO:0000256" key="9">
    <source>
        <dbReference type="ARBA" id="ARBA00049893"/>
    </source>
</evidence>
<dbReference type="PATRIC" id="fig|608538.5.peg.1600"/>
<keyword evidence="6" id="KW-0862">Zinc</keyword>
<dbReference type="NCBIfam" id="TIGR00726">
    <property type="entry name" value="peptidoglycan editing factor PgeF"/>
    <property type="match status" value="1"/>
</dbReference>
<evidence type="ECO:0000256" key="7">
    <source>
        <dbReference type="ARBA" id="ARBA00047989"/>
    </source>
</evidence>
<comment type="catalytic activity">
    <reaction evidence="8">
        <text>adenosine + phosphate = alpha-D-ribose 1-phosphate + adenine</text>
        <dbReference type="Rhea" id="RHEA:27642"/>
        <dbReference type="ChEBI" id="CHEBI:16335"/>
        <dbReference type="ChEBI" id="CHEBI:16708"/>
        <dbReference type="ChEBI" id="CHEBI:43474"/>
        <dbReference type="ChEBI" id="CHEBI:57720"/>
        <dbReference type="EC" id="2.4.2.1"/>
    </reaction>
    <physiologicalReaction direction="left-to-right" evidence="8">
        <dbReference type="Rhea" id="RHEA:27643"/>
    </physiologicalReaction>
</comment>
<gene>
    <name evidence="11" type="ordered locus">HTH_1582</name>
</gene>
<reference evidence="11 12" key="1">
    <citation type="journal article" date="2010" name="J. Bacteriol.">
        <title>Complete genome sequence of the thermophilic, obligately chemolithoautotrophic hydrogen-oxidizing bacterium Hydrogenobacter thermophilus TK-6.</title>
        <authorList>
            <person name="Arai H."/>
            <person name="Kanbe H."/>
            <person name="Ishii M."/>
            <person name="Igarashi Y."/>
        </authorList>
    </citation>
    <scope>NUCLEOTIDE SEQUENCE [LARGE SCALE GENOMIC DNA]</scope>
    <source>
        <strain evidence="12">DSM 6534 / IAM 12695 / TK-6 [Tokyo]</strain>
    </source>
</reference>
<name>D3DJM8_HYDTT</name>
<comment type="catalytic activity">
    <reaction evidence="9">
        <text>S-methyl-5'-thioadenosine + phosphate = 5-(methylsulfanyl)-alpha-D-ribose 1-phosphate + adenine</text>
        <dbReference type="Rhea" id="RHEA:11852"/>
        <dbReference type="ChEBI" id="CHEBI:16708"/>
        <dbReference type="ChEBI" id="CHEBI:17509"/>
        <dbReference type="ChEBI" id="CHEBI:43474"/>
        <dbReference type="ChEBI" id="CHEBI:58533"/>
        <dbReference type="EC" id="2.4.2.28"/>
    </reaction>
    <physiologicalReaction direction="left-to-right" evidence="9">
        <dbReference type="Rhea" id="RHEA:11853"/>
    </physiologicalReaction>
</comment>